<dbReference type="InterPro" id="IPR011043">
    <property type="entry name" value="Gal_Oxase/kelch_b-propeller"/>
</dbReference>
<dbReference type="Pfam" id="PF01344">
    <property type="entry name" value="Kelch_1"/>
    <property type="match status" value="4"/>
</dbReference>
<evidence type="ECO:0000313" key="3">
    <source>
        <dbReference type="EMBL" id="WVZ96695.1"/>
    </source>
</evidence>
<reference evidence="3 4" key="1">
    <citation type="submission" date="2024-02" db="EMBL/GenBank/DDBJ databases">
        <title>High-quality chromosome-scale genome assembly of Pensacola bahiagrass (Paspalum notatum Flugge var. saurae).</title>
        <authorList>
            <person name="Vega J.M."/>
            <person name="Podio M."/>
            <person name="Orjuela J."/>
            <person name="Siena L.A."/>
            <person name="Pessino S.C."/>
            <person name="Combes M.C."/>
            <person name="Mariac C."/>
            <person name="Albertini E."/>
            <person name="Pupilli F."/>
            <person name="Ortiz J.P.A."/>
            <person name="Leblanc O."/>
        </authorList>
    </citation>
    <scope>NUCLEOTIDE SEQUENCE [LARGE SCALE GENOMIC DNA]</scope>
    <source>
        <strain evidence="3">R1</strain>
        <tissue evidence="3">Leaf</tissue>
    </source>
</reference>
<feature type="compositionally biased region" description="Acidic residues" evidence="1">
    <location>
        <begin position="882"/>
        <end position="893"/>
    </location>
</feature>
<feature type="domain" description="DCD" evidence="2">
    <location>
        <begin position="5"/>
        <end position="140"/>
    </location>
</feature>
<gene>
    <name evidence="3" type="ORF">U9M48_042299</name>
</gene>
<evidence type="ECO:0000259" key="2">
    <source>
        <dbReference type="PROSITE" id="PS51222"/>
    </source>
</evidence>
<keyword evidence="4" id="KW-1185">Reference proteome</keyword>
<dbReference type="Proteomes" id="UP001341281">
    <property type="component" value="Chromosome 10"/>
</dbReference>
<organism evidence="3 4">
    <name type="scientific">Paspalum notatum var. saurae</name>
    <dbReference type="NCBI Taxonomy" id="547442"/>
    <lineage>
        <taxon>Eukaryota</taxon>
        <taxon>Viridiplantae</taxon>
        <taxon>Streptophyta</taxon>
        <taxon>Embryophyta</taxon>
        <taxon>Tracheophyta</taxon>
        <taxon>Spermatophyta</taxon>
        <taxon>Magnoliopsida</taxon>
        <taxon>Liliopsida</taxon>
        <taxon>Poales</taxon>
        <taxon>Poaceae</taxon>
        <taxon>PACMAD clade</taxon>
        <taxon>Panicoideae</taxon>
        <taxon>Andropogonodae</taxon>
        <taxon>Paspaleae</taxon>
        <taxon>Paspalinae</taxon>
        <taxon>Paspalum</taxon>
    </lineage>
</organism>
<dbReference type="SMART" id="SM00767">
    <property type="entry name" value="DCD"/>
    <property type="match status" value="2"/>
</dbReference>
<dbReference type="InterPro" id="IPR013989">
    <property type="entry name" value="Dev_and_cell_death_domain"/>
</dbReference>
<evidence type="ECO:0000313" key="4">
    <source>
        <dbReference type="Proteomes" id="UP001341281"/>
    </source>
</evidence>
<dbReference type="InterPro" id="IPR006652">
    <property type="entry name" value="Kelch_1"/>
</dbReference>
<dbReference type="Gene3D" id="2.120.10.80">
    <property type="entry name" value="Kelch-type beta propeller"/>
    <property type="match status" value="3"/>
</dbReference>
<dbReference type="Pfam" id="PF24681">
    <property type="entry name" value="Kelch_KLHDC2_KLHL20_DRC7"/>
    <property type="match status" value="1"/>
</dbReference>
<dbReference type="SUPFAM" id="SSF50965">
    <property type="entry name" value="Galactose oxidase, central domain"/>
    <property type="match status" value="1"/>
</dbReference>
<dbReference type="GO" id="GO:0034976">
    <property type="term" value="P:response to endoplasmic reticulum stress"/>
    <property type="evidence" value="ECO:0007669"/>
    <property type="project" value="InterPro"/>
</dbReference>
<dbReference type="InterPro" id="IPR037293">
    <property type="entry name" value="Gal_Oxidase_central_sf"/>
</dbReference>
<dbReference type="InterPro" id="IPR015915">
    <property type="entry name" value="Kelch-typ_b-propeller"/>
</dbReference>
<accession>A0AAQ3UUU0</accession>
<feature type="domain" description="DCD" evidence="2">
    <location>
        <begin position="668"/>
        <end position="801"/>
    </location>
</feature>
<dbReference type="PANTHER" id="PTHR46034">
    <property type="match status" value="1"/>
</dbReference>
<dbReference type="EMBL" id="CP144754">
    <property type="protein sequence ID" value="WVZ96695.1"/>
    <property type="molecule type" value="Genomic_DNA"/>
</dbReference>
<dbReference type="PANTHER" id="PTHR46034:SF15">
    <property type="entry name" value="DCD (DEVELOPMENT AND CELL DEATH) DOMAIN PROTEIN"/>
    <property type="match status" value="1"/>
</dbReference>
<feature type="compositionally biased region" description="Polar residues" evidence="1">
    <location>
        <begin position="850"/>
        <end position="876"/>
    </location>
</feature>
<dbReference type="Pfam" id="PF10539">
    <property type="entry name" value="Dev_Cell_Death"/>
    <property type="match status" value="2"/>
</dbReference>
<feature type="compositionally biased region" description="Polar residues" evidence="1">
    <location>
        <begin position="806"/>
        <end position="823"/>
    </location>
</feature>
<dbReference type="InterPro" id="IPR044832">
    <property type="entry name" value="NRP-like"/>
</dbReference>
<dbReference type="PROSITE" id="PS51222">
    <property type="entry name" value="DCD"/>
    <property type="match status" value="2"/>
</dbReference>
<sequence>MQEYHQNSKNGEFMRNLRENQLGGVIFGCLPSVHYSYVRNVKPGMALFLFNYSDRKLHGIFEAASPGQMYIDPYAWSNDGSLRTVFPAQTSALISLFKSLAPANFNQVSAVSSKRRIAVSPSPNQIKLSAVHDPKKVTANSKETNPFSVLSNRAASFDWADDVESASSTDEKISEELVSNCDDLDDNLLRDQCVPRSDEVTQNSSDKTVDQGVEHVECNHAVGNGERIIMDESMLLNSHNEHNGSVDVEEMETEVHSNPSGVGLQPERHTILEKLKELSFLRQQAAMSSPDCADSSSNQCVPDLTQINANFSGDPFDATMEDKTSVDECIGNAELLQIITDLTKRTEALEKKQVGSDQEILSLREVLKDSGRKVQQLEYLVDELQFKFDSSLSHLGNVLMGLMPMSSPRSYASAAALDGHIFAFGGGDGTSWYNTVECYSLRNNEWTECPSLNRKRGSLAGICLNEKIYAIGGGDGNETYSEVEMFDPYLGKWICSPSMLLSRFALAAAELNGVIYSAGGYDGSMYLEYAMGGYDGDKMVSSVDIYEPRLNTWRMGDSMNTPRGYAAAVNLDDSLFLIGGMQSSVQILDTVEVYNASSGWSVLGFSSIGKRSFSSAVVMLRQTQLGGFSIFFPTGQVLEAGTHNLAMQALHPNCQSVVQLQIRNLPEKQLGAVIFGCKPETIEECFTKQLFGLPAIHYSYVKNVKTGMPLFLFNYTDRRLHGIFEAASPGQMSIDPYAWSNEDTLKTPFPAQVRICTKTRYPPMLESRYKTVLGKNYYDRHLFYFELDQAQAKALIALFKSSAPGNSNQIPAASSKRSISVSLPPTKRKTPVLPDPKKVKPNSKDINPFSILSNASDGVQDNCTDSDVENASVSENSHSDTDEKESEEPVSDWEDLDDNVLQYQFSPQSNLDEVSQNSSYKTVCQGIELAEHGDPAVNPVNEEKHTGLVNLHNEHEGAVSVDRIENEVHNSPGGAGAAGLQPERQIILKKLKELFSTRQQEAFSSQECVDSSSDHCVPDGTQVNANLSCDPFGATVDDKASFEEPHRDFTELQQIVADLAKRAETLEKKQDGSDQGILFLREVIKDSGRKVQQLEYLVDELRFKFDSSLSLLGNMCNTQVKPSIFLVGGYNGETWLSSLDCFSPEKGKLVGLAPMSYARSYASAAVLDGHILAFGGGDGMSWYNSGTLCSRNSEWVECPSLNRKKGSLAGISLNSKIYAIGGGDGNGSFSEVEMFDPYLGKWICGPSMLIPRFALAAAELNGTIYATGGYDGSKYLQSAERYDQREGVWVRLPSMNTSRGCHALTVLGETLYAMGGYNGGSIVSSVEIFDPRLNAWRTGDPMSSPRGYASAVTLDGSVYLIGGVESNAKILDTVEVYNASSGWSVLSVSSLGKRTFASAVVM</sequence>
<proteinExistence type="predicted"/>
<protein>
    <recommendedName>
        <fullName evidence="2">DCD domain-containing protein</fullName>
    </recommendedName>
</protein>
<dbReference type="SMART" id="SM00612">
    <property type="entry name" value="Kelch"/>
    <property type="match status" value="10"/>
</dbReference>
<dbReference type="SUPFAM" id="SSF117281">
    <property type="entry name" value="Kelch motif"/>
    <property type="match status" value="2"/>
</dbReference>
<name>A0AAQ3UUU0_PASNO</name>
<evidence type="ECO:0000256" key="1">
    <source>
        <dbReference type="SAM" id="MobiDB-lite"/>
    </source>
</evidence>
<feature type="region of interest" description="Disordered" evidence="1">
    <location>
        <begin position="806"/>
        <end position="893"/>
    </location>
</feature>
<dbReference type="Gene3D" id="2.130.10.80">
    <property type="entry name" value="Galactose oxidase/kelch, beta-propeller"/>
    <property type="match status" value="1"/>
</dbReference>